<proteinExistence type="predicted"/>
<accession>A0A2N0RZ31</accession>
<evidence type="ECO:0000256" key="1">
    <source>
        <dbReference type="SAM" id="MobiDB-lite"/>
    </source>
</evidence>
<protein>
    <submittedName>
        <fullName evidence="2">Uncharacterized protein</fullName>
    </submittedName>
</protein>
<evidence type="ECO:0000313" key="3">
    <source>
        <dbReference type="Proteomes" id="UP000232688"/>
    </source>
</evidence>
<feature type="region of interest" description="Disordered" evidence="1">
    <location>
        <begin position="27"/>
        <end position="56"/>
    </location>
</feature>
<dbReference type="VEuPathDB" id="FungiDB:FUN_005408"/>
<comment type="caution">
    <text evidence="2">The sequence shown here is derived from an EMBL/GenBank/DDBJ whole genome shotgun (WGS) entry which is preliminary data.</text>
</comment>
<dbReference type="Proteomes" id="UP000232688">
    <property type="component" value="Unassembled WGS sequence"/>
</dbReference>
<evidence type="ECO:0000313" key="2">
    <source>
        <dbReference type="EMBL" id="PKC68549.1"/>
    </source>
</evidence>
<sequence>MKHKCLFPKINEKRLIIRRMTDWNSNGSNNISNNNSGDGSNNNNGGEDDGGNGGGGSNGNDINKSIFISSRVNAVVDSKYSQDFRINVELWANFEDTLKYNIDVYACGIGELLNNTCPSLNKIGFGYILQSIKVQVSPLPNNGGDLFDLKRASQPTQLNQNVEFLVGSEMNINGNIGISKTPGVDITGGYKKNNNTKYSSREWEFNYKGPIDKGEYWLYKRNKNLDKIDSTYAPGVHSGEWFVKDGMHGFCITITQVLRYEITHWWHKIHLNMKTWLQRLPIMAHNLEVTFNDLNDFNNKFKKLKPMYSTSGNITNTVGSNEMENKVKTPNIENLNEIGKIERSLGSV</sequence>
<organism evidence="2 3">
    <name type="scientific">Rhizophagus irregularis</name>
    <dbReference type="NCBI Taxonomy" id="588596"/>
    <lineage>
        <taxon>Eukaryota</taxon>
        <taxon>Fungi</taxon>
        <taxon>Fungi incertae sedis</taxon>
        <taxon>Mucoromycota</taxon>
        <taxon>Glomeromycotina</taxon>
        <taxon>Glomeromycetes</taxon>
        <taxon>Glomerales</taxon>
        <taxon>Glomeraceae</taxon>
        <taxon>Rhizophagus</taxon>
    </lineage>
</organism>
<dbReference type="AlphaFoldDB" id="A0A2N0RZ31"/>
<dbReference type="VEuPathDB" id="FungiDB:RhiirFUN_005093"/>
<reference evidence="2 3" key="2">
    <citation type="submission" date="2017-10" db="EMBL/GenBank/DDBJ databases">
        <title>Genome analyses suggest a sexual origin of heterokaryosis in a supposedly ancient asexual fungus.</title>
        <authorList>
            <person name="Corradi N."/>
            <person name="Sedzielewska K."/>
            <person name="Noel J."/>
            <person name="Charron P."/>
            <person name="Farinelli L."/>
            <person name="Marton T."/>
            <person name="Kruger M."/>
            <person name="Pelin A."/>
            <person name="Brachmann A."/>
            <person name="Corradi N."/>
        </authorList>
    </citation>
    <scope>NUCLEOTIDE SEQUENCE [LARGE SCALE GENOMIC DNA]</scope>
    <source>
        <strain evidence="2 3">A1</strain>
    </source>
</reference>
<reference evidence="2 3" key="1">
    <citation type="submission" date="2017-10" db="EMBL/GenBank/DDBJ databases">
        <title>Extensive intraspecific genome diversity in a model arbuscular mycorrhizal fungus.</title>
        <authorList>
            <person name="Chen E.C.H."/>
            <person name="Morin E."/>
            <person name="Baudet D."/>
            <person name="Noel J."/>
            <person name="Ndikumana S."/>
            <person name="Charron P."/>
            <person name="St-Onge C."/>
            <person name="Giorgi J."/>
            <person name="Grigoriev I.V."/>
            <person name="Roux C."/>
            <person name="Martin F.M."/>
            <person name="Corradi N."/>
        </authorList>
    </citation>
    <scope>NUCLEOTIDE SEQUENCE [LARGE SCALE GENOMIC DNA]</scope>
    <source>
        <strain evidence="2 3">A1</strain>
    </source>
</reference>
<dbReference type="VEuPathDB" id="FungiDB:RhiirA1_506873"/>
<gene>
    <name evidence="2" type="ORF">RhiirA1_506873</name>
</gene>
<dbReference type="EMBL" id="LLXH01000326">
    <property type="protein sequence ID" value="PKC68549.1"/>
    <property type="molecule type" value="Genomic_DNA"/>
</dbReference>
<name>A0A2N0RZ31_9GLOM</name>
<feature type="compositionally biased region" description="Low complexity" evidence="1">
    <location>
        <begin position="27"/>
        <end position="45"/>
    </location>
</feature>